<gene>
    <name evidence="7" type="primary">LOC118430378</name>
</gene>
<dbReference type="GeneID" id="118430378"/>
<name>A0A9J7M9K9_BRAFL</name>
<keyword evidence="2" id="KW-1015">Disulfide bond</keyword>
<protein>
    <submittedName>
        <fullName evidence="7">Deleted in malignant brain tumors 1 protein-like</fullName>
    </submittedName>
</protein>
<dbReference type="PRINTS" id="PR00258">
    <property type="entry name" value="SPERACTRCPTR"/>
</dbReference>
<sequence length="243" mass="26369">MWASLTMLLVLCGTGVVGQNYQTFYMSGSCGLSFSLYDSGYISWSPDWDYGNNEDCSVVFYAADPDAVISLQFPQVNIQACVDHLYIYNGASYNFSGVYYNTPSVTASEDVCNHNIPAEFVSTGNFITLRLTSDGSIGGTFTLLYTLYWGSGHSTGAGDSIRIRLVGGTSFNEGRVEVRQTSASAWGTVCDDGFDMTDADVVCRSLGYSGASFVRSEAYLRQGIAVFLVSTLLSILCKQFTIL</sequence>
<evidence type="ECO:0000256" key="1">
    <source>
        <dbReference type="ARBA" id="ARBA00009931"/>
    </source>
</evidence>
<dbReference type="SMART" id="SM00042">
    <property type="entry name" value="CUB"/>
    <property type="match status" value="1"/>
</dbReference>
<dbReference type="Gene3D" id="3.10.250.10">
    <property type="entry name" value="SRCR-like domain"/>
    <property type="match status" value="1"/>
</dbReference>
<keyword evidence="4" id="KW-0732">Signal</keyword>
<feature type="domain" description="SRCR" evidence="5">
    <location>
        <begin position="163"/>
        <end position="243"/>
    </location>
</feature>
<comment type="similarity">
    <text evidence="1">Belongs to the DMBT1 family.</text>
</comment>
<proteinExistence type="inferred from homology"/>
<dbReference type="AlphaFoldDB" id="A0A9J7M9K9"/>
<dbReference type="KEGG" id="bfo:118430378"/>
<dbReference type="InterPro" id="IPR000859">
    <property type="entry name" value="CUB_dom"/>
</dbReference>
<dbReference type="Pfam" id="PF00530">
    <property type="entry name" value="SRCR"/>
    <property type="match status" value="1"/>
</dbReference>
<dbReference type="InterPro" id="IPR035914">
    <property type="entry name" value="Sperma_CUB_dom_sf"/>
</dbReference>
<comment type="caution">
    <text evidence="3">Lacks conserved residue(s) required for the propagation of feature annotation.</text>
</comment>
<dbReference type="PANTHER" id="PTHR48071:SF28">
    <property type="entry name" value="SRCR DOMAIN-CONTAINING PROTEIN"/>
    <property type="match status" value="1"/>
</dbReference>
<dbReference type="SMART" id="SM00202">
    <property type="entry name" value="SR"/>
    <property type="match status" value="1"/>
</dbReference>
<keyword evidence="6" id="KW-1185">Reference proteome</keyword>
<evidence type="ECO:0000259" key="5">
    <source>
        <dbReference type="PROSITE" id="PS50287"/>
    </source>
</evidence>
<accession>A0A9J7M9K9</accession>
<dbReference type="GO" id="GO:0016020">
    <property type="term" value="C:membrane"/>
    <property type="evidence" value="ECO:0007669"/>
    <property type="project" value="InterPro"/>
</dbReference>
<dbReference type="InterPro" id="IPR001190">
    <property type="entry name" value="SRCR"/>
</dbReference>
<reference evidence="6" key="2">
    <citation type="journal article" date="2020" name="Nat. Ecol. Evol.">
        <title>Deeply conserved synteny resolves early events in vertebrate evolution.</title>
        <authorList>
            <person name="Simakov O."/>
            <person name="Marletaz F."/>
            <person name="Yue J.X."/>
            <person name="O'Connell B."/>
            <person name="Jenkins J."/>
            <person name="Brandt A."/>
            <person name="Calef R."/>
            <person name="Tung C.H."/>
            <person name="Huang T.K."/>
            <person name="Schmutz J."/>
            <person name="Satoh N."/>
            <person name="Yu J.K."/>
            <person name="Putnam N.H."/>
            <person name="Green R.E."/>
            <person name="Rokhsar D.S."/>
        </authorList>
    </citation>
    <scope>NUCLEOTIDE SEQUENCE [LARGE SCALE GENOMIC DNA]</scope>
    <source>
        <strain evidence="6">S238N-H82</strain>
    </source>
</reference>
<dbReference type="Proteomes" id="UP000001554">
    <property type="component" value="Chromosome 14"/>
</dbReference>
<reference evidence="7" key="1">
    <citation type="journal article" date="2016" name="Genome Biol. Evol.">
        <title>Conserved non-coding elements in the most distant genera of cephalochordates: the Goldilocks principle.</title>
        <authorList>
            <person name="Yue J.X."/>
            <person name="Kozmikova I."/>
            <person name="Ono H."/>
            <person name="Nossa C.W."/>
            <person name="Kozmik Z."/>
            <person name="Putnam N.H."/>
            <person name="Yu J.K."/>
            <person name="Holland L.Z."/>
        </authorList>
    </citation>
    <scope>NUCLEOTIDE SEQUENCE</scope>
</reference>
<dbReference type="Gene3D" id="2.60.120.290">
    <property type="entry name" value="Spermadhesin, CUB domain"/>
    <property type="match status" value="1"/>
</dbReference>
<feature type="signal peptide" evidence="4">
    <location>
        <begin position="1"/>
        <end position="18"/>
    </location>
</feature>
<feature type="chain" id="PRO_5039891467" evidence="4">
    <location>
        <begin position="19"/>
        <end position="243"/>
    </location>
</feature>
<dbReference type="PANTHER" id="PTHR48071">
    <property type="entry name" value="SRCR DOMAIN-CONTAINING PROTEIN"/>
    <property type="match status" value="1"/>
</dbReference>
<dbReference type="SUPFAM" id="SSF56487">
    <property type="entry name" value="SRCR-like"/>
    <property type="match status" value="1"/>
</dbReference>
<dbReference type="PROSITE" id="PS50287">
    <property type="entry name" value="SRCR_2"/>
    <property type="match status" value="1"/>
</dbReference>
<dbReference type="RefSeq" id="XP_035697123.1">
    <property type="nucleotide sequence ID" value="XM_035841230.1"/>
</dbReference>
<dbReference type="CDD" id="cd00041">
    <property type="entry name" value="CUB"/>
    <property type="match status" value="1"/>
</dbReference>
<evidence type="ECO:0000313" key="7">
    <source>
        <dbReference type="RefSeq" id="XP_035697123.1"/>
    </source>
</evidence>
<dbReference type="InterPro" id="IPR036772">
    <property type="entry name" value="SRCR-like_dom_sf"/>
</dbReference>
<dbReference type="OrthoDB" id="536948at2759"/>
<evidence type="ECO:0000256" key="3">
    <source>
        <dbReference type="PROSITE-ProRule" id="PRU00196"/>
    </source>
</evidence>
<dbReference type="SUPFAM" id="SSF49854">
    <property type="entry name" value="Spermadhesin, CUB domain"/>
    <property type="match status" value="1"/>
</dbReference>
<evidence type="ECO:0000313" key="6">
    <source>
        <dbReference type="Proteomes" id="UP000001554"/>
    </source>
</evidence>
<evidence type="ECO:0000256" key="2">
    <source>
        <dbReference type="ARBA" id="ARBA00023157"/>
    </source>
</evidence>
<evidence type="ECO:0000256" key="4">
    <source>
        <dbReference type="SAM" id="SignalP"/>
    </source>
</evidence>
<organism evidence="6 7">
    <name type="scientific">Branchiostoma floridae</name>
    <name type="common">Florida lancelet</name>
    <name type="synonym">Amphioxus</name>
    <dbReference type="NCBI Taxonomy" id="7739"/>
    <lineage>
        <taxon>Eukaryota</taxon>
        <taxon>Metazoa</taxon>
        <taxon>Chordata</taxon>
        <taxon>Cephalochordata</taxon>
        <taxon>Leptocardii</taxon>
        <taxon>Amphioxiformes</taxon>
        <taxon>Branchiostomatidae</taxon>
        <taxon>Branchiostoma</taxon>
    </lineage>
</organism>
<reference evidence="7" key="3">
    <citation type="submission" date="2025-08" db="UniProtKB">
        <authorList>
            <consortium name="RefSeq"/>
        </authorList>
    </citation>
    <scope>IDENTIFICATION</scope>
</reference>